<dbReference type="PANTHER" id="PTHR42718">
    <property type="entry name" value="MAJOR FACILITATOR SUPERFAMILY MULTIDRUG TRANSPORTER MFSC"/>
    <property type="match status" value="1"/>
</dbReference>
<dbReference type="InterPro" id="IPR011701">
    <property type="entry name" value="MFS"/>
</dbReference>
<protein>
    <recommendedName>
        <fullName evidence="9">MFS transporter</fullName>
    </recommendedName>
</protein>
<organism evidence="7 8">
    <name type="scientific">Actinoplanes digitatis</name>
    <dbReference type="NCBI Taxonomy" id="1868"/>
    <lineage>
        <taxon>Bacteria</taxon>
        <taxon>Bacillati</taxon>
        <taxon>Actinomycetota</taxon>
        <taxon>Actinomycetes</taxon>
        <taxon>Micromonosporales</taxon>
        <taxon>Micromonosporaceae</taxon>
        <taxon>Actinoplanes</taxon>
    </lineage>
</organism>
<dbReference type="Pfam" id="PF07690">
    <property type="entry name" value="MFS_1"/>
    <property type="match status" value="1"/>
</dbReference>
<evidence type="ECO:0000256" key="6">
    <source>
        <dbReference type="SAM" id="Phobius"/>
    </source>
</evidence>
<feature type="compositionally biased region" description="Basic and acidic residues" evidence="5">
    <location>
        <begin position="242"/>
        <end position="253"/>
    </location>
</feature>
<evidence type="ECO:0008006" key="9">
    <source>
        <dbReference type="Google" id="ProtNLM"/>
    </source>
</evidence>
<evidence type="ECO:0000313" key="7">
    <source>
        <dbReference type="EMBL" id="MBB4760871.1"/>
    </source>
</evidence>
<feature type="transmembrane region" description="Helical" evidence="6">
    <location>
        <begin position="50"/>
        <end position="72"/>
    </location>
</feature>
<evidence type="ECO:0000256" key="5">
    <source>
        <dbReference type="SAM" id="MobiDB-lite"/>
    </source>
</evidence>
<feature type="transmembrane region" description="Helical" evidence="6">
    <location>
        <begin position="217"/>
        <end position="238"/>
    </location>
</feature>
<reference evidence="7 8" key="1">
    <citation type="submission" date="2020-08" db="EMBL/GenBank/DDBJ databases">
        <title>Sequencing the genomes of 1000 actinobacteria strains.</title>
        <authorList>
            <person name="Klenk H.-P."/>
        </authorList>
    </citation>
    <scope>NUCLEOTIDE SEQUENCE [LARGE SCALE GENOMIC DNA]</scope>
    <source>
        <strain evidence="7 8">DSM 43149</strain>
    </source>
</reference>
<keyword evidence="3 6" id="KW-1133">Transmembrane helix</keyword>
<dbReference type="SUPFAM" id="SSF103473">
    <property type="entry name" value="MFS general substrate transporter"/>
    <property type="match status" value="1"/>
</dbReference>
<keyword evidence="4 6" id="KW-0472">Membrane</keyword>
<comment type="subcellular location">
    <subcellularLocation>
        <location evidence="1">Membrane</location>
        <topology evidence="1">Multi-pass membrane protein</topology>
    </subcellularLocation>
</comment>
<dbReference type="AlphaFoldDB" id="A0A7W7HUJ2"/>
<sequence>MVVGLDQGVQEFEALDTLDQWCHQPVRLVGGVLGRGRTPLVLPTIFGRGAYTIGLAGIALFFCALIGTQLVLTLFLQIGHGFTAGQAGLGNLPVAIGTAIGGALSGAILAEKLGRMILQLGAAVQLAGAALLWTELEHDGAFSIWHVVPGIALAGAGSGAVIAALFSVIPAAVRDDEIGSASGVLTAVQSIASSIGVAISGSVFFDAITTGTAEQAYQHTLTVLAALLVAFLALTFAFPRKARPDPHSDDTDPAKPNTVLVPAA</sequence>
<dbReference type="GO" id="GO:0022857">
    <property type="term" value="F:transmembrane transporter activity"/>
    <property type="evidence" value="ECO:0007669"/>
    <property type="project" value="InterPro"/>
</dbReference>
<comment type="caution">
    <text evidence="7">The sequence shown here is derived from an EMBL/GenBank/DDBJ whole genome shotgun (WGS) entry which is preliminary data.</text>
</comment>
<dbReference type="GO" id="GO:0016020">
    <property type="term" value="C:membrane"/>
    <property type="evidence" value="ECO:0007669"/>
    <property type="project" value="UniProtKB-SubCell"/>
</dbReference>
<accession>A0A7W7HUJ2</accession>
<keyword evidence="8" id="KW-1185">Reference proteome</keyword>
<feature type="region of interest" description="Disordered" evidence="5">
    <location>
        <begin position="242"/>
        <end position="264"/>
    </location>
</feature>
<name>A0A7W7HUJ2_9ACTN</name>
<dbReference type="Proteomes" id="UP000578112">
    <property type="component" value="Unassembled WGS sequence"/>
</dbReference>
<feature type="transmembrane region" description="Helical" evidence="6">
    <location>
        <begin position="92"/>
        <end position="110"/>
    </location>
</feature>
<feature type="transmembrane region" description="Helical" evidence="6">
    <location>
        <begin position="117"/>
        <end position="134"/>
    </location>
</feature>
<dbReference type="InterPro" id="IPR036259">
    <property type="entry name" value="MFS_trans_sf"/>
</dbReference>
<feature type="transmembrane region" description="Helical" evidence="6">
    <location>
        <begin position="184"/>
        <end position="205"/>
    </location>
</feature>
<gene>
    <name evidence="7" type="ORF">BJ971_001427</name>
</gene>
<evidence type="ECO:0000256" key="3">
    <source>
        <dbReference type="ARBA" id="ARBA00022989"/>
    </source>
</evidence>
<dbReference type="PANTHER" id="PTHR42718:SF39">
    <property type="entry name" value="ACTINORHODIN TRANSPORTER-RELATED"/>
    <property type="match status" value="1"/>
</dbReference>
<evidence type="ECO:0000313" key="8">
    <source>
        <dbReference type="Proteomes" id="UP000578112"/>
    </source>
</evidence>
<dbReference type="RefSeq" id="WP_203709762.1">
    <property type="nucleotide sequence ID" value="NZ_BOMK01000093.1"/>
</dbReference>
<keyword evidence="2 6" id="KW-0812">Transmembrane</keyword>
<evidence type="ECO:0000256" key="2">
    <source>
        <dbReference type="ARBA" id="ARBA00022692"/>
    </source>
</evidence>
<dbReference type="EMBL" id="JACHNH010000001">
    <property type="protein sequence ID" value="MBB4760871.1"/>
    <property type="molecule type" value="Genomic_DNA"/>
</dbReference>
<feature type="transmembrane region" description="Helical" evidence="6">
    <location>
        <begin position="146"/>
        <end position="172"/>
    </location>
</feature>
<proteinExistence type="predicted"/>
<dbReference type="Gene3D" id="1.20.1250.20">
    <property type="entry name" value="MFS general substrate transporter like domains"/>
    <property type="match status" value="1"/>
</dbReference>
<evidence type="ECO:0000256" key="4">
    <source>
        <dbReference type="ARBA" id="ARBA00023136"/>
    </source>
</evidence>
<evidence type="ECO:0000256" key="1">
    <source>
        <dbReference type="ARBA" id="ARBA00004141"/>
    </source>
</evidence>